<dbReference type="GO" id="GO:0090729">
    <property type="term" value="F:toxin activity"/>
    <property type="evidence" value="ECO:0007669"/>
    <property type="project" value="UniProtKB-KW"/>
</dbReference>
<dbReference type="PANTHER" id="PTHR33653">
    <property type="entry name" value="RIBONUCLEASE VAPC2"/>
    <property type="match status" value="1"/>
</dbReference>
<dbReference type="HAMAP" id="MF_00265">
    <property type="entry name" value="VapC_Nob1"/>
    <property type="match status" value="1"/>
</dbReference>
<keyword evidence="11" id="KW-1185">Reference proteome</keyword>
<evidence type="ECO:0000256" key="5">
    <source>
        <dbReference type="ARBA" id="ARBA00022801"/>
    </source>
</evidence>
<dbReference type="GO" id="GO:0016787">
    <property type="term" value="F:hydrolase activity"/>
    <property type="evidence" value="ECO:0007669"/>
    <property type="project" value="UniProtKB-KW"/>
</dbReference>
<evidence type="ECO:0000256" key="7">
    <source>
        <dbReference type="ARBA" id="ARBA00038093"/>
    </source>
</evidence>
<dbReference type="SUPFAM" id="SSF88723">
    <property type="entry name" value="PIN domain-like"/>
    <property type="match status" value="1"/>
</dbReference>
<evidence type="ECO:0000259" key="9">
    <source>
        <dbReference type="Pfam" id="PF01850"/>
    </source>
</evidence>
<dbReference type="InterPro" id="IPR022907">
    <property type="entry name" value="VapC_family"/>
</dbReference>
<dbReference type="InterPro" id="IPR029060">
    <property type="entry name" value="PIN-like_dom_sf"/>
</dbReference>
<comment type="cofactor">
    <cofactor evidence="1 8">
        <name>Mg(2+)</name>
        <dbReference type="ChEBI" id="CHEBI:18420"/>
    </cofactor>
</comment>
<evidence type="ECO:0000256" key="3">
    <source>
        <dbReference type="ARBA" id="ARBA00022722"/>
    </source>
</evidence>
<keyword evidence="2 8" id="KW-1277">Toxin-antitoxin system</keyword>
<dbReference type="InterPro" id="IPR002716">
    <property type="entry name" value="PIN_dom"/>
</dbReference>
<keyword evidence="4 8" id="KW-0479">Metal-binding</keyword>
<reference evidence="10 11" key="1">
    <citation type="submission" date="2020-08" db="EMBL/GenBank/DDBJ databases">
        <title>Genomic Encyclopedia of Type Strains, Phase IV (KMG-IV): sequencing the most valuable type-strain genomes for metagenomic binning, comparative biology and taxonomic classification.</title>
        <authorList>
            <person name="Goeker M."/>
        </authorList>
    </citation>
    <scope>NUCLEOTIDE SEQUENCE [LARGE SCALE GENOMIC DNA]</scope>
    <source>
        <strain evidence="10 11">DSM 23958</strain>
    </source>
</reference>
<dbReference type="Gene3D" id="3.40.50.1010">
    <property type="entry name" value="5'-nuclease"/>
    <property type="match status" value="1"/>
</dbReference>
<name>A0A840S1U5_9BURK</name>
<sequence length="143" mass="15733">MYLLDTNIVSELRKPKPHGGVLAWLQAADENQLFLSAVTLGEIQAGIEITREQDAAKAAEIEAWLARLAQAYNVLPMDAAAFRQWARLMHRRSDTLYEDALIAATAITRGLTVVTRNVSDFKALGLAVLNPFDNKAKGSKPRS</sequence>
<evidence type="ECO:0000256" key="2">
    <source>
        <dbReference type="ARBA" id="ARBA00022649"/>
    </source>
</evidence>
<comment type="function">
    <text evidence="8">Toxic component of a toxin-antitoxin (TA) system. An RNase.</text>
</comment>
<dbReference type="GO" id="GO:0004540">
    <property type="term" value="F:RNA nuclease activity"/>
    <property type="evidence" value="ECO:0007669"/>
    <property type="project" value="InterPro"/>
</dbReference>
<dbReference type="CDD" id="cd18746">
    <property type="entry name" value="PIN_VapC4-5_FitB-like"/>
    <property type="match status" value="1"/>
</dbReference>
<evidence type="ECO:0000313" key="10">
    <source>
        <dbReference type="EMBL" id="MBB5205127.1"/>
    </source>
</evidence>
<dbReference type="EMBL" id="JACHHO010000003">
    <property type="protein sequence ID" value="MBB5205127.1"/>
    <property type="molecule type" value="Genomic_DNA"/>
</dbReference>
<keyword evidence="8" id="KW-0800">Toxin</keyword>
<dbReference type="RefSeq" id="WP_138854861.1">
    <property type="nucleotide sequence ID" value="NZ_CP040709.1"/>
</dbReference>
<keyword evidence="3 8" id="KW-0540">Nuclease</keyword>
<dbReference type="Proteomes" id="UP000554837">
    <property type="component" value="Unassembled WGS sequence"/>
</dbReference>
<feature type="domain" description="PIN" evidence="9">
    <location>
        <begin position="2"/>
        <end position="117"/>
    </location>
</feature>
<evidence type="ECO:0000256" key="6">
    <source>
        <dbReference type="ARBA" id="ARBA00022842"/>
    </source>
</evidence>
<organism evidence="10 11">
    <name type="scientific">Inhella inkyongensis</name>
    <dbReference type="NCBI Taxonomy" id="392593"/>
    <lineage>
        <taxon>Bacteria</taxon>
        <taxon>Pseudomonadati</taxon>
        <taxon>Pseudomonadota</taxon>
        <taxon>Betaproteobacteria</taxon>
        <taxon>Burkholderiales</taxon>
        <taxon>Sphaerotilaceae</taxon>
        <taxon>Inhella</taxon>
    </lineage>
</organism>
<dbReference type="GO" id="GO:0000287">
    <property type="term" value="F:magnesium ion binding"/>
    <property type="evidence" value="ECO:0007669"/>
    <property type="project" value="UniProtKB-UniRule"/>
</dbReference>
<dbReference type="Pfam" id="PF01850">
    <property type="entry name" value="PIN"/>
    <property type="match status" value="1"/>
</dbReference>
<proteinExistence type="inferred from homology"/>
<protein>
    <recommendedName>
        <fullName evidence="8">Ribonuclease VapC</fullName>
        <shortName evidence="8">RNase VapC</shortName>
        <ecNumber evidence="8">3.1.-.-</ecNumber>
    </recommendedName>
    <alternativeName>
        <fullName evidence="8">Toxin VapC</fullName>
    </alternativeName>
</protein>
<gene>
    <name evidence="8" type="primary">vapC</name>
    <name evidence="10" type="ORF">HNQ51_002446</name>
</gene>
<comment type="similarity">
    <text evidence="7 8">Belongs to the PINc/VapC protein family.</text>
</comment>
<feature type="binding site" evidence="8">
    <location>
        <position position="5"/>
    </location>
    <ligand>
        <name>Mg(2+)</name>
        <dbReference type="ChEBI" id="CHEBI:18420"/>
    </ligand>
</feature>
<evidence type="ECO:0000256" key="4">
    <source>
        <dbReference type="ARBA" id="ARBA00022723"/>
    </source>
</evidence>
<feature type="binding site" evidence="8">
    <location>
        <position position="99"/>
    </location>
    <ligand>
        <name>Mg(2+)</name>
        <dbReference type="ChEBI" id="CHEBI:18420"/>
    </ligand>
</feature>
<evidence type="ECO:0000256" key="1">
    <source>
        <dbReference type="ARBA" id="ARBA00001946"/>
    </source>
</evidence>
<dbReference type="OrthoDB" id="9804823at2"/>
<dbReference type="AlphaFoldDB" id="A0A840S1U5"/>
<accession>A0A840S1U5</accession>
<dbReference type="InterPro" id="IPR050556">
    <property type="entry name" value="Type_II_TA_system_RNase"/>
</dbReference>
<evidence type="ECO:0000256" key="8">
    <source>
        <dbReference type="HAMAP-Rule" id="MF_00265"/>
    </source>
</evidence>
<comment type="caution">
    <text evidence="10">The sequence shown here is derived from an EMBL/GenBank/DDBJ whole genome shotgun (WGS) entry which is preliminary data.</text>
</comment>
<dbReference type="PANTHER" id="PTHR33653:SF1">
    <property type="entry name" value="RIBONUCLEASE VAPC2"/>
    <property type="match status" value="1"/>
</dbReference>
<dbReference type="EC" id="3.1.-.-" evidence="8"/>
<keyword evidence="5 8" id="KW-0378">Hydrolase</keyword>
<keyword evidence="6 8" id="KW-0460">Magnesium</keyword>
<evidence type="ECO:0000313" key="11">
    <source>
        <dbReference type="Proteomes" id="UP000554837"/>
    </source>
</evidence>